<proteinExistence type="predicted"/>
<dbReference type="Proteomes" id="UP000886723">
    <property type="component" value="Unassembled WGS sequence"/>
</dbReference>
<reference evidence="1" key="2">
    <citation type="journal article" date="2021" name="PeerJ">
        <title>Extensive microbial diversity within the chicken gut microbiome revealed by metagenomics and culture.</title>
        <authorList>
            <person name="Gilroy R."/>
            <person name="Ravi A."/>
            <person name="Getino M."/>
            <person name="Pursley I."/>
            <person name="Horton D.L."/>
            <person name="Alikhan N.F."/>
            <person name="Baker D."/>
            <person name="Gharbi K."/>
            <person name="Hall N."/>
            <person name="Watson M."/>
            <person name="Adriaenssens E.M."/>
            <person name="Foster-Nyarko E."/>
            <person name="Jarju S."/>
            <person name="Secka A."/>
            <person name="Antonio M."/>
            <person name="Oren A."/>
            <person name="Chaudhuri R.R."/>
            <person name="La Ragione R."/>
            <person name="Hildebrand F."/>
            <person name="Pallen M.J."/>
        </authorList>
    </citation>
    <scope>NUCLEOTIDE SEQUENCE</scope>
    <source>
        <strain evidence="1">ChiBcec2-4451</strain>
    </source>
</reference>
<dbReference type="AlphaFoldDB" id="A0A9D1T6V8"/>
<protein>
    <submittedName>
        <fullName evidence="1">Xaa-Pro dipeptidase</fullName>
    </submittedName>
</protein>
<dbReference type="SUPFAM" id="SSF51556">
    <property type="entry name" value="Metallo-dependent hydrolases"/>
    <property type="match status" value="1"/>
</dbReference>
<dbReference type="PANTHER" id="PTHR43135">
    <property type="entry name" value="ALPHA-D-RIBOSE 1-METHYLPHOSPHONATE 5-TRIPHOSPHATE DIPHOSPHATASE"/>
    <property type="match status" value="1"/>
</dbReference>
<name>A0A9D1T6V8_9FIRM</name>
<dbReference type="PANTHER" id="PTHR43135:SF3">
    <property type="entry name" value="ALPHA-D-RIBOSE 1-METHYLPHOSPHONATE 5-TRIPHOSPHATE DIPHOSPHATASE"/>
    <property type="match status" value="1"/>
</dbReference>
<evidence type="ECO:0000313" key="2">
    <source>
        <dbReference type="Proteomes" id="UP000886723"/>
    </source>
</evidence>
<evidence type="ECO:0000313" key="1">
    <source>
        <dbReference type="EMBL" id="HIV14050.1"/>
    </source>
</evidence>
<dbReference type="Gene3D" id="3.20.20.140">
    <property type="entry name" value="Metal-dependent hydrolases"/>
    <property type="match status" value="1"/>
</dbReference>
<sequence>MHIFMNGRDYHAAVRAQSHGVNEQVIRDHFEEYRKRGIIWLRDGGDHYGTSKRAMEIAPEYGITYRTPVFAIHKAGHYGGIVGREFRDMREYRGLIGELRRQGGHFVKIMISGIMDFDRGGLTEDSLTDGEIREMIHIAHQEGFSVMAHTNGNRAALAAIEAGLDSMEHGNFMEEETIRALAQSDTVWVPTVVTVKNLIGDGRFPDAVVKEIWEGQKRRLRLAYRLGAKMALGSDAGAYRVMHGQGLLDEYQAFSEALGEFPGWEARVLLADKKIRKLF</sequence>
<comment type="caution">
    <text evidence="1">The sequence shown here is derived from an EMBL/GenBank/DDBJ whole genome shotgun (WGS) entry which is preliminary data.</text>
</comment>
<organism evidence="1 2">
    <name type="scientific">Candidatus Pullilachnospira stercoravium</name>
    <dbReference type="NCBI Taxonomy" id="2840913"/>
    <lineage>
        <taxon>Bacteria</taxon>
        <taxon>Bacillati</taxon>
        <taxon>Bacillota</taxon>
        <taxon>Clostridia</taxon>
        <taxon>Lachnospirales</taxon>
        <taxon>Lachnospiraceae</taxon>
        <taxon>Lachnospiraceae incertae sedis</taxon>
        <taxon>Candidatus Pullilachnospira</taxon>
    </lineage>
</organism>
<dbReference type="InterPro" id="IPR032466">
    <property type="entry name" value="Metal_Hydrolase"/>
</dbReference>
<gene>
    <name evidence="1" type="ORF">IAA63_13070</name>
</gene>
<dbReference type="EMBL" id="DVON01000279">
    <property type="protein sequence ID" value="HIV14050.1"/>
    <property type="molecule type" value="Genomic_DNA"/>
</dbReference>
<reference evidence="1" key="1">
    <citation type="submission" date="2020-10" db="EMBL/GenBank/DDBJ databases">
        <authorList>
            <person name="Gilroy R."/>
        </authorList>
    </citation>
    <scope>NUCLEOTIDE SEQUENCE</scope>
    <source>
        <strain evidence="1">ChiBcec2-4451</strain>
    </source>
</reference>
<accession>A0A9D1T6V8</accession>
<dbReference type="InterPro" id="IPR051781">
    <property type="entry name" value="Metallo-dep_Hydrolase"/>
</dbReference>